<evidence type="ECO:0000256" key="5">
    <source>
        <dbReference type="SAM" id="Phobius"/>
    </source>
</evidence>
<dbReference type="InterPro" id="IPR051788">
    <property type="entry name" value="MFS_Transporter"/>
</dbReference>
<dbReference type="PANTHER" id="PTHR23514">
    <property type="entry name" value="BYPASS OF STOP CODON PROTEIN 6"/>
    <property type="match status" value="1"/>
</dbReference>
<feature type="transmembrane region" description="Helical" evidence="5">
    <location>
        <begin position="359"/>
        <end position="378"/>
    </location>
</feature>
<dbReference type="InterPro" id="IPR011701">
    <property type="entry name" value="MFS"/>
</dbReference>
<dbReference type="GO" id="GO:0005886">
    <property type="term" value="C:plasma membrane"/>
    <property type="evidence" value="ECO:0007669"/>
    <property type="project" value="UniProtKB-SubCell"/>
</dbReference>
<feature type="transmembrane region" description="Helical" evidence="5">
    <location>
        <begin position="384"/>
        <end position="403"/>
    </location>
</feature>
<dbReference type="Pfam" id="PF07690">
    <property type="entry name" value="MFS_1"/>
    <property type="match status" value="1"/>
</dbReference>
<dbReference type="Proteomes" id="UP000630887">
    <property type="component" value="Unassembled WGS sequence"/>
</dbReference>
<feature type="transmembrane region" description="Helical" evidence="5">
    <location>
        <begin position="323"/>
        <end position="347"/>
    </location>
</feature>
<organism evidence="7 8">
    <name type="scientific">Catellatospora coxensis</name>
    <dbReference type="NCBI Taxonomy" id="310354"/>
    <lineage>
        <taxon>Bacteria</taxon>
        <taxon>Bacillati</taxon>
        <taxon>Actinomycetota</taxon>
        <taxon>Actinomycetes</taxon>
        <taxon>Micromonosporales</taxon>
        <taxon>Micromonosporaceae</taxon>
        <taxon>Catellatospora</taxon>
    </lineage>
</organism>
<reference evidence="7 8" key="1">
    <citation type="submission" date="2021-01" db="EMBL/GenBank/DDBJ databases">
        <title>Whole genome shotgun sequence of Catellatospora coxensis NBRC 107359.</title>
        <authorList>
            <person name="Komaki H."/>
            <person name="Tamura T."/>
        </authorList>
    </citation>
    <scope>NUCLEOTIDE SEQUENCE [LARGE SCALE GENOMIC DNA]</scope>
    <source>
        <strain evidence="7 8">NBRC 107359</strain>
    </source>
</reference>
<feature type="transmembrane region" description="Helical" evidence="5">
    <location>
        <begin position="232"/>
        <end position="254"/>
    </location>
</feature>
<feature type="transmembrane region" description="Helical" evidence="5">
    <location>
        <begin position="266"/>
        <end position="287"/>
    </location>
</feature>
<dbReference type="AlphaFoldDB" id="A0A8J3L5Q5"/>
<dbReference type="PROSITE" id="PS50850">
    <property type="entry name" value="MFS"/>
    <property type="match status" value="1"/>
</dbReference>
<evidence type="ECO:0000313" key="7">
    <source>
        <dbReference type="EMBL" id="GIG06900.1"/>
    </source>
</evidence>
<evidence type="ECO:0000313" key="8">
    <source>
        <dbReference type="Proteomes" id="UP000630887"/>
    </source>
</evidence>
<dbReference type="Gene3D" id="1.20.1250.20">
    <property type="entry name" value="MFS general substrate transporter like domains"/>
    <property type="match status" value="2"/>
</dbReference>
<evidence type="ECO:0000256" key="3">
    <source>
        <dbReference type="ARBA" id="ARBA00022989"/>
    </source>
</evidence>
<evidence type="ECO:0000256" key="1">
    <source>
        <dbReference type="ARBA" id="ARBA00004651"/>
    </source>
</evidence>
<protein>
    <submittedName>
        <fullName evidence="7">MFS transporter</fullName>
    </submittedName>
</protein>
<feature type="transmembrane region" description="Helical" evidence="5">
    <location>
        <begin position="299"/>
        <end position="317"/>
    </location>
</feature>
<comment type="subcellular location">
    <subcellularLocation>
        <location evidence="1">Cell membrane</location>
        <topology evidence="1">Multi-pass membrane protein</topology>
    </subcellularLocation>
</comment>
<feature type="transmembrane region" description="Helical" evidence="5">
    <location>
        <begin position="12"/>
        <end position="31"/>
    </location>
</feature>
<feature type="domain" description="Major facilitator superfamily (MFS) profile" evidence="6">
    <location>
        <begin position="1"/>
        <end position="410"/>
    </location>
</feature>
<dbReference type="RefSeq" id="WP_203693251.1">
    <property type="nucleotide sequence ID" value="NZ_BAAALC010000017.1"/>
</dbReference>
<comment type="caution">
    <text evidence="7">The sequence shown here is derived from an EMBL/GenBank/DDBJ whole genome shotgun (WGS) entry which is preliminary data.</text>
</comment>
<feature type="transmembrane region" description="Helical" evidence="5">
    <location>
        <begin position="43"/>
        <end position="63"/>
    </location>
</feature>
<keyword evidence="3 5" id="KW-1133">Transmembrane helix</keyword>
<sequence>MPRLSRDLATWLIYLQLGLWGYFNYGFGPIVPLLRAEQGTSAAVAGLHSTAIAVGAVAGGALYPHLSRRFGRGPVLWACQAVIGACVLGYVLLPAYFAVTIGLTVVIATAGIAAIGGIVSALSERHGPAGPAAISEANAVACAAGLAAPLIIGATIRAGWGWRAGLALLVALITLVAVVAKIKGVRVPSGPASSQPVVAGTGLPVPPADADRVAAAAGAGPVRPRSARLPGAYWLAWGMMTVTGAVEVVLSMWTAEVLRGQVGLSAGAATAVMSAMVGGMFAGRLVGARIALRLSSIPLYFGALALSLAGFTVFWTAGSAVVAVAGLVVVGLGNAMHYPLAISLAVAAAPGQADRAAGVASYSMAVSFGAGPLLLGLVADQVGAHTAFLFIPLLIAGAAYLAWRFAATARTPLTPALAADPA</sequence>
<keyword evidence="8" id="KW-1185">Reference proteome</keyword>
<keyword evidence="2 5" id="KW-0812">Transmembrane</keyword>
<feature type="transmembrane region" description="Helical" evidence="5">
    <location>
        <begin position="134"/>
        <end position="154"/>
    </location>
</feature>
<dbReference type="InterPro" id="IPR036259">
    <property type="entry name" value="MFS_trans_sf"/>
</dbReference>
<evidence type="ECO:0000256" key="4">
    <source>
        <dbReference type="ARBA" id="ARBA00023136"/>
    </source>
</evidence>
<evidence type="ECO:0000259" key="6">
    <source>
        <dbReference type="PROSITE" id="PS50850"/>
    </source>
</evidence>
<feature type="transmembrane region" description="Helical" evidence="5">
    <location>
        <begin position="160"/>
        <end position="180"/>
    </location>
</feature>
<dbReference type="SUPFAM" id="SSF103473">
    <property type="entry name" value="MFS general substrate transporter"/>
    <property type="match status" value="1"/>
</dbReference>
<feature type="transmembrane region" description="Helical" evidence="5">
    <location>
        <begin position="75"/>
        <end position="93"/>
    </location>
</feature>
<name>A0A8J3L5Q5_9ACTN</name>
<dbReference type="EMBL" id="BONI01000028">
    <property type="protein sequence ID" value="GIG06900.1"/>
    <property type="molecule type" value="Genomic_DNA"/>
</dbReference>
<dbReference type="GO" id="GO:0022857">
    <property type="term" value="F:transmembrane transporter activity"/>
    <property type="evidence" value="ECO:0007669"/>
    <property type="project" value="InterPro"/>
</dbReference>
<keyword evidence="4 5" id="KW-0472">Membrane</keyword>
<feature type="transmembrane region" description="Helical" evidence="5">
    <location>
        <begin position="99"/>
        <end position="122"/>
    </location>
</feature>
<dbReference type="InterPro" id="IPR020846">
    <property type="entry name" value="MFS_dom"/>
</dbReference>
<evidence type="ECO:0000256" key="2">
    <source>
        <dbReference type="ARBA" id="ARBA00022692"/>
    </source>
</evidence>
<proteinExistence type="predicted"/>
<dbReference type="PANTHER" id="PTHR23514:SF13">
    <property type="entry name" value="INNER MEMBRANE PROTEIN YBJJ"/>
    <property type="match status" value="1"/>
</dbReference>
<gene>
    <name evidence="7" type="ORF">Cco03nite_36000</name>
</gene>
<accession>A0A8J3L5Q5</accession>